<accession>A0ACC2JFZ1</accession>
<evidence type="ECO:0000313" key="2">
    <source>
        <dbReference type="Proteomes" id="UP001153332"/>
    </source>
</evidence>
<sequence>MLPSREDMASDLACPPTQDNMGSADVKAEKGGSICGICRRDRVRAPFPLRTTLSFHINDALYSASLVGAGRLSRAVMYYLSNDNLYNVSSVFLWCTAELSIAFLVFCLPAIPKIFSGNKWIKRSTTRLYLRLGFKKTRASEIPASDEKVTTWNSSKFSRDVTLETGWDQYPNLPNPQHAHVAPYSTLGVYTTDATKSYSPYANIHAGSGPYAQSTWPGAWSNHHDPSTSWYEA</sequence>
<organism evidence="1 2">
    <name type="scientific">Lasiodiplodia mahajangana</name>
    <dbReference type="NCBI Taxonomy" id="1108764"/>
    <lineage>
        <taxon>Eukaryota</taxon>
        <taxon>Fungi</taxon>
        <taxon>Dikarya</taxon>
        <taxon>Ascomycota</taxon>
        <taxon>Pezizomycotina</taxon>
        <taxon>Dothideomycetes</taxon>
        <taxon>Dothideomycetes incertae sedis</taxon>
        <taxon>Botryosphaeriales</taxon>
        <taxon>Botryosphaeriaceae</taxon>
        <taxon>Lasiodiplodia</taxon>
    </lineage>
</organism>
<comment type="caution">
    <text evidence="1">The sequence shown here is derived from an EMBL/GenBank/DDBJ whole genome shotgun (WGS) entry which is preliminary data.</text>
</comment>
<dbReference type="Proteomes" id="UP001153332">
    <property type="component" value="Unassembled WGS sequence"/>
</dbReference>
<dbReference type="EMBL" id="JAPUUL010001868">
    <property type="protein sequence ID" value="KAJ8126410.1"/>
    <property type="molecule type" value="Genomic_DNA"/>
</dbReference>
<gene>
    <name evidence="1" type="ORF">O1611_g7228</name>
</gene>
<evidence type="ECO:0000313" key="1">
    <source>
        <dbReference type="EMBL" id="KAJ8126410.1"/>
    </source>
</evidence>
<reference evidence="1" key="1">
    <citation type="submission" date="2022-12" db="EMBL/GenBank/DDBJ databases">
        <title>Genome Sequence of Lasiodiplodia mahajangana.</title>
        <authorList>
            <person name="Buettner E."/>
        </authorList>
    </citation>
    <scope>NUCLEOTIDE SEQUENCE</scope>
    <source>
        <strain evidence="1">VT137</strain>
    </source>
</reference>
<keyword evidence="2" id="KW-1185">Reference proteome</keyword>
<proteinExistence type="predicted"/>
<name>A0ACC2JFZ1_9PEZI</name>
<protein>
    <submittedName>
        <fullName evidence="1">Uncharacterized protein</fullName>
    </submittedName>
</protein>